<reference evidence="4 5" key="1">
    <citation type="submission" date="2018-04" db="EMBL/GenBank/DDBJ databases">
        <title>Genome of Nocardioides gansuensis WSJ-1.</title>
        <authorList>
            <person name="Wu S."/>
            <person name="Wang G."/>
        </authorList>
    </citation>
    <scope>NUCLEOTIDE SEQUENCE [LARGE SCALE GENOMIC DNA]</scope>
    <source>
        <strain evidence="4 5">WSJ-1</strain>
    </source>
</reference>
<evidence type="ECO:0000313" key="4">
    <source>
        <dbReference type="EMBL" id="PVG82445.1"/>
    </source>
</evidence>
<dbReference type="AlphaFoldDB" id="A0A2T8F9S5"/>
<dbReference type="OrthoDB" id="9796171at2"/>
<feature type="domain" description="N-acetyltransferase" evidence="3">
    <location>
        <begin position="15"/>
        <end position="152"/>
    </location>
</feature>
<comment type="caution">
    <text evidence="4">The sequence shown here is derived from an EMBL/GenBank/DDBJ whole genome shotgun (WGS) entry which is preliminary data.</text>
</comment>
<dbReference type="SUPFAM" id="SSF55729">
    <property type="entry name" value="Acyl-CoA N-acyltransferases (Nat)"/>
    <property type="match status" value="1"/>
</dbReference>
<evidence type="ECO:0000313" key="5">
    <source>
        <dbReference type="Proteomes" id="UP000246018"/>
    </source>
</evidence>
<accession>A0A2T8F9S5</accession>
<dbReference type="PANTHER" id="PTHR43877">
    <property type="entry name" value="AMINOALKYLPHOSPHONATE N-ACETYLTRANSFERASE-RELATED-RELATED"/>
    <property type="match status" value="1"/>
</dbReference>
<name>A0A2T8F9S5_9ACTN</name>
<dbReference type="RefSeq" id="WP_116572749.1">
    <property type="nucleotide sequence ID" value="NZ_QDGZ01000005.1"/>
</dbReference>
<dbReference type="InterPro" id="IPR000182">
    <property type="entry name" value="GNAT_dom"/>
</dbReference>
<gene>
    <name evidence="4" type="ORF">DDE18_13355</name>
</gene>
<dbReference type="Gene3D" id="3.40.630.30">
    <property type="match status" value="1"/>
</dbReference>
<dbReference type="Proteomes" id="UP000246018">
    <property type="component" value="Unassembled WGS sequence"/>
</dbReference>
<dbReference type="InterPro" id="IPR050832">
    <property type="entry name" value="Bact_Acetyltransf"/>
</dbReference>
<evidence type="ECO:0000259" key="3">
    <source>
        <dbReference type="PROSITE" id="PS51186"/>
    </source>
</evidence>
<evidence type="ECO:0000256" key="1">
    <source>
        <dbReference type="ARBA" id="ARBA00022679"/>
    </source>
</evidence>
<dbReference type="InterPro" id="IPR016181">
    <property type="entry name" value="Acyl_CoA_acyltransferase"/>
</dbReference>
<keyword evidence="2" id="KW-0012">Acyltransferase</keyword>
<proteinExistence type="predicted"/>
<dbReference type="EMBL" id="QDGZ01000005">
    <property type="protein sequence ID" value="PVG82445.1"/>
    <property type="molecule type" value="Genomic_DNA"/>
</dbReference>
<protein>
    <submittedName>
        <fullName evidence="4">GNAT family N-acetyltransferase</fullName>
    </submittedName>
</protein>
<organism evidence="4 5">
    <name type="scientific">Nocardioides gansuensis</name>
    <dbReference type="NCBI Taxonomy" id="2138300"/>
    <lineage>
        <taxon>Bacteria</taxon>
        <taxon>Bacillati</taxon>
        <taxon>Actinomycetota</taxon>
        <taxon>Actinomycetes</taxon>
        <taxon>Propionibacteriales</taxon>
        <taxon>Nocardioidaceae</taxon>
        <taxon>Nocardioides</taxon>
    </lineage>
</organism>
<keyword evidence="1 4" id="KW-0808">Transferase</keyword>
<evidence type="ECO:0000256" key="2">
    <source>
        <dbReference type="ARBA" id="ARBA00023315"/>
    </source>
</evidence>
<dbReference type="PANTHER" id="PTHR43877:SF1">
    <property type="entry name" value="ACETYLTRANSFERASE"/>
    <property type="match status" value="1"/>
</dbReference>
<dbReference type="GO" id="GO:0016747">
    <property type="term" value="F:acyltransferase activity, transferring groups other than amino-acyl groups"/>
    <property type="evidence" value="ECO:0007669"/>
    <property type="project" value="InterPro"/>
</dbReference>
<dbReference type="PROSITE" id="PS51186">
    <property type="entry name" value="GNAT"/>
    <property type="match status" value="1"/>
</dbReference>
<dbReference type="CDD" id="cd04301">
    <property type="entry name" value="NAT_SF"/>
    <property type="match status" value="1"/>
</dbReference>
<dbReference type="Pfam" id="PF13673">
    <property type="entry name" value="Acetyltransf_10"/>
    <property type="match status" value="1"/>
</dbReference>
<sequence length="152" mass="17110">MTDDDVSARATVRTVSIDDLDVRASYALWRLRQQVFVVEQGSPYPDLDGRDLDPSTRHLLLEVDGELVGCLRLLEEGDYLRIGRVVVSPAHREQGLAARLVDEAMALAGDREVRLDAQVGLVPWYARWGFTPSGPEFDEDGVWHRPMVRPAR</sequence>
<keyword evidence="5" id="KW-1185">Reference proteome</keyword>